<keyword evidence="3" id="KW-1185">Reference proteome</keyword>
<accession>A0A820ZVU6</accession>
<proteinExistence type="predicted"/>
<name>A0A820ZVU6_9BILA</name>
<sequence length="75" mass="8721">MVENNHNNNVQLNNGIMDAVQANGHELLSTAQLSTEQVSNLKGSKEQHQKKKKSHGNRKEQHKRRKLLRRQQQQQ</sequence>
<organism evidence="2 3">
    <name type="scientific">Rotaria magnacalcarata</name>
    <dbReference type="NCBI Taxonomy" id="392030"/>
    <lineage>
        <taxon>Eukaryota</taxon>
        <taxon>Metazoa</taxon>
        <taxon>Spiralia</taxon>
        <taxon>Gnathifera</taxon>
        <taxon>Rotifera</taxon>
        <taxon>Eurotatoria</taxon>
        <taxon>Bdelloidea</taxon>
        <taxon>Philodinida</taxon>
        <taxon>Philodinidae</taxon>
        <taxon>Rotaria</taxon>
    </lineage>
</organism>
<feature type="region of interest" description="Disordered" evidence="1">
    <location>
        <begin position="28"/>
        <end position="75"/>
    </location>
</feature>
<dbReference type="Proteomes" id="UP000663866">
    <property type="component" value="Unassembled WGS sequence"/>
</dbReference>
<evidence type="ECO:0000313" key="3">
    <source>
        <dbReference type="Proteomes" id="UP000663866"/>
    </source>
</evidence>
<feature type="compositionally biased region" description="Basic residues" evidence="1">
    <location>
        <begin position="48"/>
        <end position="69"/>
    </location>
</feature>
<feature type="non-terminal residue" evidence="2">
    <location>
        <position position="75"/>
    </location>
</feature>
<reference evidence="2" key="1">
    <citation type="submission" date="2021-02" db="EMBL/GenBank/DDBJ databases">
        <authorList>
            <person name="Nowell W R."/>
        </authorList>
    </citation>
    <scope>NUCLEOTIDE SEQUENCE</scope>
</reference>
<gene>
    <name evidence="2" type="ORF">OVN521_LOCUS44073</name>
</gene>
<dbReference type="EMBL" id="CAJOBG010065503">
    <property type="protein sequence ID" value="CAF4571680.1"/>
    <property type="molecule type" value="Genomic_DNA"/>
</dbReference>
<dbReference type="AlphaFoldDB" id="A0A820ZVU6"/>
<evidence type="ECO:0000313" key="2">
    <source>
        <dbReference type="EMBL" id="CAF4571680.1"/>
    </source>
</evidence>
<feature type="compositionally biased region" description="Polar residues" evidence="1">
    <location>
        <begin position="29"/>
        <end position="41"/>
    </location>
</feature>
<comment type="caution">
    <text evidence="2">The sequence shown here is derived from an EMBL/GenBank/DDBJ whole genome shotgun (WGS) entry which is preliminary data.</text>
</comment>
<evidence type="ECO:0000256" key="1">
    <source>
        <dbReference type="SAM" id="MobiDB-lite"/>
    </source>
</evidence>
<protein>
    <submittedName>
        <fullName evidence="2">Uncharacterized protein</fullName>
    </submittedName>
</protein>